<evidence type="ECO:0000313" key="1">
    <source>
        <dbReference type="EMBL" id="SHL17571.1"/>
    </source>
</evidence>
<dbReference type="Gene3D" id="2.60.40.4350">
    <property type="match status" value="1"/>
</dbReference>
<dbReference type="Proteomes" id="UP000184275">
    <property type="component" value="Unassembled WGS sequence"/>
</dbReference>
<dbReference type="AlphaFoldDB" id="A0A1M6YGY5"/>
<dbReference type="Pfam" id="PF09700">
    <property type="entry name" value="Cas_Cmr3"/>
    <property type="match status" value="1"/>
</dbReference>
<keyword evidence="2" id="KW-1185">Reference proteome</keyword>
<evidence type="ECO:0000313" key="2">
    <source>
        <dbReference type="Proteomes" id="UP000184275"/>
    </source>
</evidence>
<dbReference type="InterPro" id="IPR019117">
    <property type="entry name" value="CRISPR-assoc_protein_Cmr3"/>
</dbReference>
<dbReference type="EMBL" id="FRAW01000042">
    <property type="protein sequence ID" value="SHL17571.1"/>
    <property type="molecule type" value="Genomic_DNA"/>
</dbReference>
<gene>
    <name evidence="1" type="ORF">SAMN05720469_14217</name>
</gene>
<proteinExistence type="predicted"/>
<protein>
    <submittedName>
        <fullName evidence="1">CRISPR-associated protein, Cmr3 family</fullName>
    </submittedName>
</protein>
<organism evidence="1 2">
    <name type="scientific">Fibrobacter intestinalis</name>
    <dbReference type="NCBI Taxonomy" id="28122"/>
    <lineage>
        <taxon>Bacteria</taxon>
        <taxon>Pseudomonadati</taxon>
        <taxon>Fibrobacterota</taxon>
        <taxon>Fibrobacteria</taxon>
        <taxon>Fibrobacterales</taxon>
        <taxon>Fibrobacteraceae</taxon>
        <taxon>Fibrobacter</taxon>
    </lineage>
</organism>
<dbReference type="RefSeq" id="WP_073306076.1">
    <property type="nucleotide sequence ID" value="NZ_FRAW01000042.1"/>
</dbReference>
<name>A0A1M6YGY5_9BACT</name>
<reference evidence="2" key="1">
    <citation type="submission" date="2016-11" db="EMBL/GenBank/DDBJ databases">
        <authorList>
            <person name="Varghese N."/>
            <person name="Submissions S."/>
        </authorList>
    </citation>
    <scope>NUCLEOTIDE SEQUENCE [LARGE SCALE GENOMIC DNA]</scope>
    <source>
        <strain evidence="2">UWOS</strain>
    </source>
</reference>
<sequence length="369" mass="40799">MSFYNLKVQDSLVLRDNRFGQGSIMRSLEWVSPSVMSGSARTAIGKVQTPKGQIVRWNHEALRSISVAGPFPVKDGCIGFFPPADVVAQGEKESSIFHVYPLQPRNVDDDAGVDLPEGLLPCFLPDEAVKGKPTSLNGFWSLERMKKWLLGCGAFSVDSAEKLVDWSMPVVDQSVHVKIKPDTLSSEDGMLFTCSSLSFMGLSYDLSVRIQSDDLPQRGIHPVGGERHLVQWNKTVAPAGWECPVEIKSALADGKYVRMVLASPAIFKKGWLPDWIDERTLQGIVPGTNVKVILKSAVLQRWKAISGWSYELKGPKPIRRMVPTGSVYFFEIIEGDAAGLSEMWMKSVCGKTQNINDGFGLVLWGIWNI</sequence>
<accession>A0A1M6YGY5</accession>